<dbReference type="AlphaFoldDB" id="A0A284QLW5"/>
<name>A0A284QLW5_ARMOS</name>
<reference evidence="5" key="1">
    <citation type="journal article" date="2017" name="Nat. Ecol. Evol.">
        <title>Genome expansion and lineage-specific genetic innovations in the forest pathogenic fungi Armillaria.</title>
        <authorList>
            <person name="Sipos G."/>
            <person name="Prasanna A.N."/>
            <person name="Walter M.C."/>
            <person name="O'Connor E."/>
            <person name="Balint B."/>
            <person name="Krizsan K."/>
            <person name="Kiss B."/>
            <person name="Hess J."/>
            <person name="Varga T."/>
            <person name="Slot J."/>
            <person name="Riley R."/>
            <person name="Boka B."/>
            <person name="Rigling D."/>
            <person name="Barry K."/>
            <person name="Lee J."/>
            <person name="Mihaltcheva S."/>
            <person name="LaButti K."/>
            <person name="Lipzen A."/>
            <person name="Waldron R."/>
            <person name="Moloney N.M."/>
            <person name="Sperisen C."/>
            <person name="Kredics L."/>
            <person name="Vagvoelgyi C."/>
            <person name="Patrignani A."/>
            <person name="Fitzpatrick D."/>
            <person name="Nagy I."/>
            <person name="Doyle S."/>
            <person name="Anderson J.B."/>
            <person name="Grigoriev I.V."/>
            <person name="Gueldener U."/>
            <person name="Muensterkoetter M."/>
            <person name="Nagy L.G."/>
        </authorList>
    </citation>
    <scope>NUCLEOTIDE SEQUENCE [LARGE SCALE GENOMIC DNA]</scope>
    <source>
        <strain evidence="5">C18/9</strain>
    </source>
</reference>
<feature type="transmembrane region" description="Helical" evidence="2">
    <location>
        <begin position="112"/>
        <end position="131"/>
    </location>
</feature>
<feature type="region of interest" description="Disordered" evidence="1">
    <location>
        <begin position="20"/>
        <end position="40"/>
    </location>
</feature>
<dbReference type="PANTHER" id="PTHR40629">
    <property type="entry name" value="PRO41 PROTEIN"/>
    <property type="match status" value="1"/>
</dbReference>
<organism evidence="4 5">
    <name type="scientific">Armillaria ostoyae</name>
    <name type="common">Armillaria root rot fungus</name>
    <dbReference type="NCBI Taxonomy" id="47428"/>
    <lineage>
        <taxon>Eukaryota</taxon>
        <taxon>Fungi</taxon>
        <taxon>Dikarya</taxon>
        <taxon>Basidiomycota</taxon>
        <taxon>Agaricomycotina</taxon>
        <taxon>Agaricomycetes</taxon>
        <taxon>Agaricomycetidae</taxon>
        <taxon>Agaricales</taxon>
        <taxon>Marasmiineae</taxon>
        <taxon>Physalacriaceae</taxon>
        <taxon>Armillaria</taxon>
    </lineage>
</organism>
<keyword evidence="5" id="KW-1185">Reference proteome</keyword>
<keyword evidence="2" id="KW-1133">Transmembrane helix</keyword>
<feature type="transmembrane region" description="Helical" evidence="2">
    <location>
        <begin position="143"/>
        <end position="161"/>
    </location>
</feature>
<evidence type="ECO:0000256" key="1">
    <source>
        <dbReference type="SAM" id="MobiDB-lite"/>
    </source>
</evidence>
<evidence type="ECO:0000259" key="3">
    <source>
        <dbReference type="Pfam" id="PF24853"/>
    </source>
</evidence>
<gene>
    <name evidence="4" type="ORF">ARMOST_00711</name>
</gene>
<dbReference type="Proteomes" id="UP000219338">
    <property type="component" value="Unassembled WGS sequence"/>
</dbReference>
<dbReference type="OMA" id="TASCYAM"/>
<evidence type="ECO:0000256" key="2">
    <source>
        <dbReference type="SAM" id="Phobius"/>
    </source>
</evidence>
<dbReference type="InterPro" id="IPR056144">
    <property type="entry name" value="DUF7727"/>
</dbReference>
<feature type="domain" description="DUF7727" evidence="3">
    <location>
        <begin position="66"/>
        <end position="185"/>
    </location>
</feature>
<dbReference type="OrthoDB" id="2110422at2759"/>
<keyword evidence="2" id="KW-0472">Membrane</keyword>
<protein>
    <recommendedName>
        <fullName evidence="3">DUF7727 domain-containing protein</fullName>
    </recommendedName>
</protein>
<evidence type="ECO:0000313" key="4">
    <source>
        <dbReference type="EMBL" id="SJK97459.1"/>
    </source>
</evidence>
<proteinExistence type="predicted"/>
<evidence type="ECO:0000313" key="5">
    <source>
        <dbReference type="Proteomes" id="UP000219338"/>
    </source>
</evidence>
<dbReference type="Pfam" id="PF24853">
    <property type="entry name" value="DUF7727"/>
    <property type="match status" value="1"/>
</dbReference>
<dbReference type="EMBL" id="FUEG01000001">
    <property type="protein sequence ID" value="SJK97459.1"/>
    <property type="molecule type" value="Genomic_DNA"/>
</dbReference>
<accession>A0A284QLW5</accession>
<sequence>MQGMYKPEILAVTCHSELRGPSNRAQEGESQIEAKPTRGTGNPEIKHLQVISVTVLSTFSDVSSDAVWSAFFGIFYRKFFWDFVGGIIRDPGGIQPAPGAAVFISLIVKAPVIQIFTMIIGAFLVVVEYPLPQFKALAIYRSFIFRIVLLLFQAFLTVLYYQGTNASLWSLVAVICYTRAQILGEQMEEAKLNRGKGGVA</sequence>
<dbReference type="PANTHER" id="PTHR40629:SF1">
    <property type="entry name" value="PRO41 PROTEIN"/>
    <property type="match status" value="1"/>
</dbReference>
<keyword evidence="2" id="KW-0812">Transmembrane</keyword>